<evidence type="ECO:0000313" key="5">
    <source>
        <dbReference type="EnsemblMetazoa" id="XP_011677596"/>
    </source>
</evidence>
<dbReference type="GO" id="GO:0016020">
    <property type="term" value="C:membrane"/>
    <property type="evidence" value="ECO:0007669"/>
    <property type="project" value="InterPro"/>
</dbReference>
<protein>
    <recommendedName>
        <fullName evidence="4">MAM domain-containing protein</fullName>
    </recommendedName>
</protein>
<keyword evidence="6" id="KW-1185">Reference proteome</keyword>
<evidence type="ECO:0000256" key="2">
    <source>
        <dbReference type="SAM" id="Phobius"/>
    </source>
</evidence>
<keyword evidence="2" id="KW-0472">Membrane</keyword>
<keyword evidence="3" id="KW-0732">Signal</keyword>
<proteinExistence type="predicted"/>
<keyword evidence="2" id="KW-0812">Transmembrane</keyword>
<dbReference type="PANTHER" id="PTHR23282">
    <property type="entry name" value="APICAL ENDOSOMAL GLYCOPROTEIN PRECURSOR"/>
    <property type="match status" value="1"/>
</dbReference>
<dbReference type="Proteomes" id="UP000007110">
    <property type="component" value="Unassembled WGS sequence"/>
</dbReference>
<dbReference type="KEGG" id="spu:100890597"/>
<feature type="signal peptide" evidence="3">
    <location>
        <begin position="1"/>
        <end position="30"/>
    </location>
</feature>
<organism evidence="5 6">
    <name type="scientific">Strongylocentrotus purpuratus</name>
    <name type="common">Purple sea urchin</name>
    <dbReference type="NCBI Taxonomy" id="7668"/>
    <lineage>
        <taxon>Eukaryota</taxon>
        <taxon>Metazoa</taxon>
        <taxon>Echinodermata</taxon>
        <taxon>Eleutherozoa</taxon>
        <taxon>Echinozoa</taxon>
        <taxon>Echinoidea</taxon>
        <taxon>Euechinoidea</taxon>
        <taxon>Echinacea</taxon>
        <taxon>Camarodonta</taxon>
        <taxon>Echinidea</taxon>
        <taxon>Strongylocentrotidae</taxon>
        <taxon>Strongylocentrotus</taxon>
    </lineage>
</organism>
<feature type="domain" description="MAM" evidence="4">
    <location>
        <begin position="40"/>
        <end position="204"/>
    </location>
</feature>
<dbReference type="PANTHER" id="PTHR23282:SF101">
    <property type="entry name" value="MAM DOMAIN-CONTAINING PROTEIN"/>
    <property type="match status" value="1"/>
</dbReference>
<feature type="region of interest" description="Disordered" evidence="1">
    <location>
        <begin position="365"/>
        <end position="408"/>
    </location>
</feature>
<dbReference type="InterPro" id="IPR000998">
    <property type="entry name" value="MAM_dom"/>
</dbReference>
<dbReference type="OMA" id="HAWNAAH"/>
<evidence type="ECO:0000256" key="3">
    <source>
        <dbReference type="SAM" id="SignalP"/>
    </source>
</evidence>
<dbReference type="SUPFAM" id="SSF49899">
    <property type="entry name" value="Concanavalin A-like lectins/glucanases"/>
    <property type="match status" value="1"/>
</dbReference>
<dbReference type="RefSeq" id="XP_011677596.2">
    <property type="nucleotide sequence ID" value="XM_011679294.2"/>
</dbReference>
<evidence type="ECO:0000259" key="4">
    <source>
        <dbReference type="PROSITE" id="PS50060"/>
    </source>
</evidence>
<reference evidence="6" key="1">
    <citation type="submission" date="2015-02" db="EMBL/GenBank/DDBJ databases">
        <title>Genome sequencing for Strongylocentrotus purpuratus.</title>
        <authorList>
            <person name="Murali S."/>
            <person name="Liu Y."/>
            <person name="Vee V."/>
            <person name="English A."/>
            <person name="Wang M."/>
            <person name="Skinner E."/>
            <person name="Han Y."/>
            <person name="Muzny D.M."/>
            <person name="Worley K.C."/>
            <person name="Gibbs R.A."/>
        </authorList>
    </citation>
    <scope>NUCLEOTIDE SEQUENCE</scope>
</reference>
<evidence type="ECO:0000256" key="1">
    <source>
        <dbReference type="SAM" id="MobiDB-lite"/>
    </source>
</evidence>
<feature type="compositionally biased region" description="Polar residues" evidence="1">
    <location>
        <begin position="383"/>
        <end position="396"/>
    </location>
</feature>
<dbReference type="Pfam" id="PF00629">
    <property type="entry name" value="MAM"/>
    <property type="match status" value="1"/>
</dbReference>
<reference evidence="5" key="2">
    <citation type="submission" date="2021-01" db="UniProtKB">
        <authorList>
            <consortium name="EnsemblMetazoa"/>
        </authorList>
    </citation>
    <scope>IDENTIFICATION</scope>
</reference>
<dbReference type="InterPro" id="IPR013320">
    <property type="entry name" value="ConA-like_dom_sf"/>
</dbReference>
<dbReference type="InterPro" id="IPR051560">
    <property type="entry name" value="MAM_domain-containing"/>
</dbReference>
<dbReference type="InParanoid" id="A0A7M7HL78"/>
<dbReference type="SMART" id="SM00137">
    <property type="entry name" value="MAM"/>
    <property type="match status" value="1"/>
</dbReference>
<dbReference type="CDD" id="cd06263">
    <property type="entry name" value="MAM"/>
    <property type="match status" value="1"/>
</dbReference>
<accession>A0A7M7HL78</accession>
<keyword evidence="2" id="KW-1133">Transmembrane helix</keyword>
<dbReference type="PROSITE" id="PS50060">
    <property type="entry name" value="MAM_2"/>
    <property type="match status" value="1"/>
</dbReference>
<dbReference type="Gene3D" id="2.60.120.200">
    <property type="match status" value="1"/>
</dbReference>
<name>A0A7M7HL78_STRPU</name>
<dbReference type="GeneID" id="100890597"/>
<sequence>MAGGREMVCKQVSCLLVSVFVLLLKQTGECAANLEVKFAGSCDFETDDLCGYVQGDRDDFNWKRRTGPTPSRETGPTYDHTLGENGTGHYAYIEGTGVHAWNAAHLISPSLAPLPRYCATFFFHMFGEDTGELSLRVLDDSQPEQLSAELWTMLWEQGDQWFNASVDVECARGCKLSFEAKPGNGYWSDIAIDDITVVNGSCFPEGDHSTLRPSTTFIGTSTEETSTLHPSTVAGTHPSPHSTLDYQIIEYKYDERFITIILAVGLTFWTAVFIIIFIIFCYCDKRRNGGRSHGLHYDVTMDPQHPEKQSASMTTYVEIDEQEREHVEMVDGVDDDIVKLKAGRSETGCSDESSLDSERYSVPIITTPKPPRGPSPCGYMSLQLDSLNNNGNNEYQPLSPFDLTEVTA</sequence>
<dbReference type="OrthoDB" id="412155at2759"/>
<feature type="transmembrane region" description="Helical" evidence="2">
    <location>
        <begin position="257"/>
        <end position="283"/>
    </location>
</feature>
<feature type="chain" id="PRO_5029865019" description="MAM domain-containing protein" evidence="3">
    <location>
        <begin position="31"/>
        <end position="408"/>
    </location>
</feature>
<dbReference type="EnsemblMetazoa" id="XM_011679294">
    <property type="protein sequence ID" value="XP_011677596"/>
    <property type="gene ID" value="LOC100890597"/>
</dbReference>
<evidence type="ECO:0000313" key="6">
    <source>
        <dbReference type="Proteomes" id="UP000007110"/>
    </source>
</evidence>
<dbReference type="AlphaFoldDB" id="A0A7M7HL78"/>